<evidence type="ECO:0000313" key="3">
    <source>
        <dbReference type="Proteomes" id="UP000321832"/>
    </source>
</evidence>
<dbReference type="PANTHER" id="PTHR42831:SF1">
    <property type="entry name" value="FE-S PROTEIN MATURATION AUXILIARY FACTOR YITW"/>
    <property type="match status" value="1"/>
</dbReference>
<dbReference type="PANTHER" id="PTHR42831">
    <property type="entry name" value="FE-S PROTEIN MATURATION AUXILIARY FACTOR YITW"/>
    <property type="match status" value="1"/>
</dbReference>
<dbReference type="InterPro" id="IPR034904">
    <property type="entry name" value="FSCA_dom_sf"/>
</dbReference>
<dbReference type="EMBL" id="VOPW01000001">
    <property type="protein sequence ID" value="TXC65192.1"/>
    <property type="molecule type" value="Genomic_DNA"/>
</dbReference>
<evidence type="ECO:0000313" key="2">
    <source>
        <dbReference type="EMBL" id="TXC65192.1"/>
    </source>
</evidence>
<comment type="caution">
    <text evidence="2">The sequence shown here is derived from an EMBL/GenBank/DDBJ whole genome shotgun (WGS) entry which is preliminary data.</text>
</comment>
<feature type="domain" description="MIP18 family-like" evidence="1">
    <location>
        <begin position="13"/>
        <end position="81"/>
    </location>
</feature>
<dbReference type="Proteomes" id="UP000321832">
    <property type="component" value="Unassembled WGS sequence"/>
</dbReference>
<evidence type="ECO:0000259" key="1">
    <source>
        <dbReference type="Pfam" id="PF01883"/>
    </source>
</evidence>
<name>A0A5C6TXJ4_9BURK</name>
<dbReference type="InterPro" id="IPR052339">
    <property type="entry name" value="Fe-S_Maturation_MIP18"/>
</dbReference>
<dbReference type="Pfam" id="PF01883">
    <property type="entry name" value="FeS_assembly_P"/>
    <property type="match status" value="1"/>
</dbReference>
<keyword evidence="3" id="KW-1185">Reference proteome</keyword>
<proteinExistence type="predicted"/>
<dbReference type="InterPro" id="IPR002744">
    <property type="entry name" value="MIP18-like"/>
</dbReference>
<dbReference type="AlphaFoldDB" id="A0A5C6TXJ4"/>
<gene>
    <name evidence="2" type="ORF">FSC37_00740</name>
</gene>
<organism evidence="2 3">
    <name type="scientific">Piscinibacter aquaticus</name>
    <dbReference type="NCBI Taxonomy" id="392597"/>
    <lineage>
        <taxon>Bacteria</taxon>
        <taxon>Pseudomonadati</taxon>
        <taxon>Pseudomonadota</taxon>
        <taxon>Betaproteobacteria</taxon>
        <taxon>Burkholderiales</taxon>
        <taxon>Sphaerotilaceae</taxon>
        <taxon>Piscinibacter</taxon>
    </lineage>
</organism>
<reference evidence="2 3" key="1">
    <citation type="submission" date="2019-08" db="EMBL/GenBank/DDBJ databases">
        <authorList>
            <person name="Khan S.A."/>
            <person name="Jeon C.O."/>
            <person name="Jeong S.E."/>
        </authorList>
    </citation>
    <scope>NUCLEOTIDE SEQUENCE [LARGE SCALE GENOMIC DNA]</scope>
    <source>
        <strain evidence="3">IMCC1728</strain>
    </source>
</reference>
<sequence>MDTNDTFDADRRRALEALAKVSDPEVGESIVDLGLVERLQITPSAIDLTLVLTSPTCPMGDAIADEARQALQEAFPGREISVSEADGVAWDPSRLSDSARERLGWNDEA</sequence>
<protein>
    <submittedName>
        <fullName evidence="2">Metal-sulfur cluster assembly factor</fullName>
    </submittedName>
</protein>
<dbReference type="Gene3D" id="3.30.300.130">
    <property type="entry name" value="Fe-S cluster assembly (FSCA)"/>
    <property type="match status" value="1"/>
</dbReference>
<accession>A0A5C6TXJ4</accession>
<dbReference type="SUPFAM" id="SSF117916">
    <property type="entry name" value="Fe-S cluster assembly (FSCA) domain-like"/>
    <property type="match status" value="1"/>
</dbReference>